<feature type="compositionally biased region" description="Basic and acidic residues" evidence="2">
    <location>
        <begin position="632"/>
        <end position="644"/>
    </location>
</feature>
<feature type="region of interest" description="Disordered" evidence="2">
    <location>
        <begin position="609"/>
        <end position="671"/>
    </location>
</feature>
<dbReference type="Pfam" id="PF13843">
    <property type="entry name" value="DDE_Tnp_1_7"/>
    <property type="match status" value="1"/>
</dbReference>
<sequence>MTEQEWHKNKVIYFDNYFNDIDLLERLKLEGTLACGTIRKDRRGVPKNIASDKSLQRGDFDHRTSNTGITFYKWKENRIVTFASNFHGTRTIQVKRKLRDGTTSYVNAPEIVKDYNTYMGGVDYHDQLRQCYGIDRRSRKWWHRIFWGCIEIAFVFNMVLSRKDLEDIRKIIEEKITLSWNNEEFMTKIIESIHNKIGEKYEKLITKQNDSINALKKEIAALKKGNTQLEKEVDNNQQFSRSLNIRIFGIPQESEKEDTKKIIFLSSEGDIQKASCNCPKGLDVCHHMASLAIFAHKNLSVTDAACKWSEVKPSQEDTILTAEMCFASSSHPFFPLLKEISEESVEQFKTDLKACGPTGLGWLLSPEPTINEETVVDVEQLLFSEEYGNHGDKISFLKKKLSLTKDRIVEVQKLTVGQMNNPAWYIARKHRLTASNFGQVMKACKRGRFPPTLFQTLTGASPDGIIDDDTLIEVECPFKYKDSVFSDCLIEIKDYIVSFNGESFILNDAHNYYHQIQELQILTVIIRYFIEFLYCRMNNMDKYRIAEVRKNLLDQLISDSESSNSHASTCNSSPVHFLPSDVENMFDSDDSVWDPDYHSGSPKLNFDYRSDTSSGSLNKNEQSPWNHTEVGLSEHNEKRTDENVTKNNVESQNAHSTEATIKRTRKRLRNPENWTRYVKKTKREHGLQYKDEKGRIHIPRQCVAQTPLKGKYIKKAIPADTVDGVRRHIESFPHIESHYCRADRVRLYLDPCLSIEKMYRLYLESDFGKLKPVKSHKYREVFLKEYNFGFLLSKKDRCDTCEKFNITEDKNEEVKTQFELHVKNKNEGKIERDFDRKTYKTSDTTAVLSYNLTVHCSTDKITYCALWYEAIFGRNGNHIASALVTILNRISEENPNINKFILWSDSCVPQNRNSHMSLAIKYFLHINDRINTIEQKFSEPGHSLVQEIDSVHSKIEKYLKFREIHSPVSLLRHLTNIPSGKAPLKIIQLNKGNFLNFQAVSQTLNFKDVPFTKLKQINYKKDDPLHITFKCGFNESSLLSCIRLNKRETRGSAKKQGKNDHININFSLVKVITEMLR</sequence>
<dbReference type="InterPro" id="IPR029526">
    <property type="entry name" value="PGBD"/>
</dbReference>
<keyword evidence="5" id="KW-1185">Reference proteome</keyword>
<evidence type="ECO:0000259" key="3">
    <source>
        <dbReference type="Pfam" id="PF13843"/>
    </source>
</evidence>
<evidence type="ECO:0000256" key="2">
    <source>
        <dbReference type="SAM" id="MobiDB-lite"/>
    </source>
</evidence>
<evidence type="ECO:0000313" key="5">
    <source>
        <dbReference type="Proteomes" id="UP001162156"/>
    </source>
</evidence>
<proteinExistence type="predicted"/>
<dbReference type="InterPro" id="IPR011604">
    <property type="entry name" value="PDDEXK-like_dom_sf"/>
</dbReference>
<dbReference type="EMBL" id="JANEYF010001455">
    <property type="protein sequence ID" value="KAJ8963998.1"/>
    <property type="molecule type" value="Genomic_DNA"/>
</dbReference>
<dbReference type="Proteomes" id="UP001162156">
    <property type="component" value="Unassembled WGS sequence"/>
</dbReference>
<comment type="caution">
    <text evidence="4">The sequence shown here is derived from an EMBL/GenBank/DDBJ whole genome shotgun (WGS) entry which is preliminary data.</text>
</comment>
<dbReference type="GO" id="GO:0006281">
    <property type="term" value="P:DNA repair"/>
    <property type="evidence" value="ECO:0007669"/>
    <property type="project" value="UniProtKB-ARBA"/>
</dbReference>
<dbReference type="Gene3D" id="3.90.320.10">
    <property type="match status" value="2"/>
</dbReference>
<feature type="domain" description="PiggyBac transposable element-derived protein" evidence="3">
    <location>
        <begin position="1"/>
        <end position="155"/>
    </location>
</feature>
<feature type="compositionally biased region" description="Polar residues" evidence="2">
    <location>
        <begin position="645"/>
        <end position="659"/>
    </location>
</feature>
<reference evidence="4" key="1">
    <citation type="journal article" date="2023" name="Insect Mol. Biol.">
        <title>Genome sequencing provides insights into the evolution of gene families encoding plant cell wall-degrading enzymes in longhorned beetles.</title>
        <authorList>
            <person name="Shin N.R."/>
            <person name="Okamura Y."/>
            <person name="Kirsch R."/>
            <person name="Pauchet Y."/>
        </authorList>
    </citation>
    <scope>NUCLEOTIDE SEQUENCE</scope>
    <source>
        <strain evidence="4">RBIC_L_NR</strain>
    </source>
</reference>
<accession>A0AAV8ZHK1</accession>
<evidence type="ECO:0000313" key="4">
    <source>
        <dbReference type="EMBL" id="KAJ8963998.1"/>
    </source>
</evidence>
<protein>
    <recommendedName>
        <fullName evidence="3">PiggyBac transposable element-derived protein domain-containing protein</fullName>
    </recommendedName>
</protein>
<keyword evidence="1" id="KW-0175">Coiled coil</keyword>
<organism evidence="4 5">
    <name type="scientific">Rhamnusium bicolor</name>
    <dbReference type="NCBI Taxonomy" id="1586634"/>
    <lineage>
        <taxon>Eukaryota</taxon>
        <taxon>Metazoa</taxon>
        <taxon>Ecdysozoa</taxon>
        <taxon>Arthropoda</taxon>
        <taxon>Hexapoda</taxon>
        <taxon>Insecta</taxon>
        <taxon>Pterygota</taxon>
        <taxon>Neoptera</taxon>
        <taxon>Endopterygota</taxon>
        <taxon>Coleoptera</taxon>
        <taxon>Polyphaga</taxon>
        <taxon>Cucujiformia</taxon>
        <taxon>Chrysomeloidea</taxon>
        <taxon>Cerambycidae</taxon>
        <taxon>Lepturinae</taxon>
        <taxon>Rhagiini</taxon>
        <taxon>Rhamnusium</taxon>
    </lineage>
</organism>
<feature type="compositionally biased region" description="Polar residues" evidence="2">
    <location>
        <begin position="611"/>
        <end position="626"/>
    </location>
</feature>
<dbReference type="PANTHER" id="PTHR10773">
    <property type="entry name" value="DNA-DIRECTED RNA POLYMERASES I, II, AND III SUBUNIT RPABC2"/>
    <property type="match status" value="1"/>
</dbReference>
<dbReference type="InterPro" id="IPR011335">
    <property type="entry name" value="Restrct_endonuc-II-like"/>
</dbReference>
<dbReference type="SUPFAM" id="SSF52980">
    <property type="entry name" value="Restriction endonuclease-like"/>
    <property type="match status" value="1"/>
</dbReference>
<feature type="coiled-coil region" evidence="1">
    <location>
        <begin position="205"/>
        <end position="232"/>
    </location>
</feature>
<evidence type="ECO:0000256" key="1">
    <source>
        <dbReference type="SAM" id="Coils"/>
    </source>
</evidence>
<gene>
    <name evidence="4" type="ORF">NQ314_005210</name>
</gene>
<dbReference type="PANTHER" id="PTHR10773:SF19">
    <property type="match status" value="1"/>
</dbReference>
<name>A0AAV8ZHK1_9CUCU</name>
<dbReference type="AlphaFoldDB" id="A0AAV8ZHK1"/>